<dbReference type="EMBL" id="JASCZI010060544">
    <property type="protein sequence ID" value="MED6133715.1"/>
    <property type="molecule type" value="Genomic_DNA"/>
</dbReference>
<feature type="region of interest" description="Disordered" evidence="1">
    <location>
        <begin position="19"/>
        <end position="49"/>
    </location>
</feature>
<proteinExistence type="predicted"/>
<name>A0ABU6SCH5_9FABA</name>
<sequence>MIVYEKKKLTKEQEEEVEKTLKDTEGMPSFSLGMTQEFKSPTHTPERSMPEEILDIPPINEIIPANIQEDLLTAN</sequence>
<comment type="caution">
    <text evidence="2">The sequence shown here is derived from an EMBL/GenBank/DDBJ whole genome shotgun (WGS) entry which is preliminary data.</text>
</comment>
<protein>
    <submittedName>
        <fullName evidence="2">Uncharacterized protein</fullName>
    </submittedName>
</protein>
<evidence type="ECO:0000313" key="3">
    <source>
        <dbReference type="Proteomes" id="UP001341840"/>
    </source>
</evidence>
<feature type="compositionally biased region" description="Polar residues" evidence="1">
    <location>
        <begin position="32"/>
        <end position="43"/>
    </location>
</feature>
<evidence type="ECO:0000313" key="2">
    <source>
        <dbReference type="EMBL" id="MED6133715.1"/>
    </source>
</evidence>
<organism evidence="2 3">
    <name type="scientific">Stylosanthes scabra</name>
    <dbReference type="NCBI Taxonomy" id="79078"/>
    <lineage>
        <taxon>Eukaryota</taxon>
        <taxon>Viridiplantae</taxon>
        <taxon>Streptophyta</taxon>
        <taxon>Embryophyta</taxon>
        <taxon>Tracheophyta</taxon>
        <taxon>Spermatophyta</taxon>
        <taxon>Magnoliopsida</taxon>
        <taxon>eudicotyledons</taxon>
        <taxon>Gunneridae</taxon>
        <taxon>Pentapetalae</taxon>
        <taxon>rosids</taxon>
        <taxon>fabids</taxon>
        <taxon>Fabales</taxon>
        <taxon>Fabaceae</taxon>
        <taxon>Papilionoideae</taxon>
        <taxon>50 kb inversion clade</taxon>
        <taxon>dalbergioids sensu lato</taxon>
        <taxon>Dalbergieae</taxon>
        <taxon>Pterocarpus clade</taxon>
        <taxon>Stylosanthes</taxon>
    </lineage>
</organism>
<keyword evidence="3" id="KW-1185">Reference proteome</keyword>
<evidence type="ECO:0000256" key="1">
    <source>
        <dbReference type="SAM" id="MobiDB-lite"/>
    </source>
</evidence>
<dbReference type="Proteomes" id="UP001341840">
    <property type="component" value="Unassembled WGS sequence"/>
</dbReference>
<reference evidence="2 3" key="1">
    <citation type="journal article" date="2023" name="Plants (Basel)">
        <title>Bridging the Gap: Combining Genomics and Transcriptomics Approaches to Understand Stylosanthes scabra, an Orphan Legume from the Brazilian Caatinga.</title>
        <authorList>
            <person name="Ferreira-Neto J.R.C."/>
            <person name="da Silva M.D."/>
            <person name="Binneck E."/>
            <person name="de Melo N.F."/>
            <person name="da Silva R.H."/>
            <person name="de Melo A.L.T.M."/>
            <person name="Pandolfi V."/>
            <person name="Bustamante F.O."/>
            <person name="Brasileiro-Vidal A.C."/>
            <person name="Benko-Iseppon A.M."/>
        </authorList>
    </citation>
    <scope>NUCLEOTIDE SEQUENCE [LARGE SCALE GENOMIC DNA]</scope>
    <source>
        <tissue evidence="2">Leaves</tissue>
    </source>
</reference>
<gene>
    <name evidence="2" type="ORF">PIB30_030688</name>
</gene>
<accession>A0ABU6SCH5</accession>